<dbReference type="GO" id="GO:0005737">
    <property type="term" value="C:cytoplasm"/>
    <property type="evidence" value="ECO:0007669"/>
    <property type="project" value="TreeGrafter"/>
</dbReference>
<dbReference type="OMA" id="TRWICFW"/>
<protein>
    <submittedName>
        <fullName evidence="1">Tubulin--tyrosine ligase-like protein</fullName>
    </submittedName>
</protein>
<reference evidence="1 2" key="1">
    <citation type="journal article" date="2013" name="Nat. Genet.">
        <title>The genome of the hydatid tapeworm Echinococcus granulosus.</title>
        <authorList>
            <person name="Zheng H."/>
            <person name="Zhang W."/>
            <person name="Zhang L."/>
            <person name="Zhang Z."/>
            <person name="Li J."/>
            <person name="Lu G."/>
            <person name="Zhu Y."/>
            <person name="Wang Y."/>
            <person name="Huang Y."/>
            <person name="Liu J."/>
            <person name="Kang H."/>
            <person name="Chen J."/>
            <person name="Wang L."/>
            <person name="Chen A."/>
            <person name="Yu S."/>
            <person name="Gao Z."/>
            <person name="Jin L."/>
            <person name="Gu W."/>
            <person name="Wang Z."/>
            <person name="Zhao L."/>
            <person name="Shi B."/>
            <person name="Wen H."/>
            <person name="Lin R."/>
            <person name="Jones M.K."/>
            <person name="Brejova B."/>
            <person name="Vinar T."/>
            <person name="Zhao G."/>
            <person name="McManus D.P."/>
            <person name="Chen Z."/>
            <person name="Zhou Y."/>
            <person name="Wang S."/>
        </authorList>
    </citation>
    <scope>NUCLEOTIDE SEQUENCE [LARGE SCALE GENOMIC DNA]</scope>
</reference>
<dbReference type="RefSeq" id="XP_024345985.1">
    <property type="nucleotide sequence ID" value="XM_024499591.1"/>
</dbReference>
<dbReference type="AlphaFoldDB" id="W6UMR7"/>
<dbReference type="CTD" id="36346057"/>
<gene>
    <name evidence="1" type="ORF">EGR_10342</name>
</gene>
<keyword evidence="2" id="KW-1185">Reference proteome</keyword>
<dbReference type="PANTHER" id="PTHR46088:SF1">
    <property type="entry name" value="TUBULIN--TYROSINE LIGASE-LIKE PROTEIN 12"/>
    <property type="match status" value="1"/>
</dbReference>
<dbReference type="GO" id="GO:0016874">
    <property type="term" value="F:ligase activity"/>
    <property type="evidence" value="ECO:0007669"/>
    <property type="project" value="UniProtKB-KW"/>
</dbReference>
<name>W6UMR7_ECHGR</name>
<evidence type="ECO:0000313" key="1">
    <source>
        <dbReference type="EMBL" id="EUB54789.1"/>
    </source>
</evidence>
<dbReference type="OrthoDB" id="60477at2759"/>
<organism evidence="1 2">
    <name type="scientific">Echinococcus granulosus</name>
    <name type="common">Hydatid tapeworm</name>
    <dbReference type="NCBI Taxonomy" id="6210"/>
    <lineage>
        <taxon>Eukaryota</taxon>
        <taxon>Metazoa</taxon>
        <taxon>Spiralia</taxon>
        <taxon>Lophotrochozoa</taxon>
        <taxon>Platyhelminthes</taxon>
        <taxon>Cestoda</taxon>
        <taxon>Eucestoda</taxon>
        <taxon>Cyclophyllidea</taxon>
        <taxon>Taeniidae</taxon>
        <taxon>Echinococcus</taxon>
        <taxon>Echinococcus granulosus group</taxon>
    </lineage>
</organism>
<dbReference type="EMBL" id="APAU02000211">
    <property type="protein sequence ID" value="EUB54789.1"/>
    <property type="molecule type" value="Genomic_DNA"/>
</dbReference>
<dbReference type="GeneID" id="36346057"/>
<dbReference type="InterPro" id="IPR027749">
    <property type="entry name" value="TTLL12"/>
</dbReference>
<proteinExistence type="predicted"/>
<evidence type="ECO:0000313" key="2">
    <source>
        <dbReference type="Proteomes" id="UP000019149"/>
    </source>
</evidence>
<dbReference type="STRING" id="6210.W6UMR7"/>
<accession>W6UMR7</accession>
<dbReference type="Proteomes" id="UP000019149">
    <property type="component" value="Unassembled WGS sequence"/>
</dbReference>
<dbReference type="PANTHER" id="PTHR46088">
    <property type="entry name" value="TUBULIN--TYROSINE LIGASE-LIKE PROTEIN 12"/>
    <property type="match status" value="1"/>
</dbReference>
<sequence length="139" mass="15985">MYVKLVLSYDRYLYTKRECTFTGGIITAMLSGPGMQFLLDHFDDYTKHFAAMNYREADELLHIHHTDFIQAFEKQYPNLQWKDIEMKIYKTLGGGVLGSHCLSTTSRSGRLRQVTRNVTRWICFWSGGKGGKAPLPIAL</sequence>
<comment type="caution">
    <text evidence="1">The sequence shown here is derived from an EMBL/GenBank/DDBJ whole genome shotgun (WGS) entry which is preliminary data.</text>
</comment>
<dbReference type="KEGG" id="egl:EGR_10342"/>